<evidence type="ECO:0000256" key="1">
    <source>
        <dbReference type="SAM" id="Phobius"/>
    </source>
</evidence>
<feature type="transmembrane region" description="Helical" evidence="1">
    <location>
        <begin position="292"/>
        <end position="308"/>
    </location>
</feature>
<accession>A0A956M042</accession>
<gene>
    <name evidence="2" type="ORF">KC729_13975</name>
</gene>
<evidence type="ECO:0000313" key="3">
    <source>
        <dbReference type="Proteomes" id="UP000697710"/>
    </source>
</evidence>
<keyword evidence="1" id="KW-1133">Transmembrane helix</keyword>
<feature type="transmembrane region" description="Helical" evidence="1">
    <location>
        <begin position="320"/>
        <end position="340"/>
    </location>
</feature>
<comment type="caution">
    <text evidence="2">The sequence shown here is derived from an EMBL/GenBank/DDBJ whole genome shotgun (WGS) entry which is preliminary data.</text>
</comment>
<reference evidence="2" key="2">
    <citation type="journal article" date="2021" name="Microbiome">
        <title>Successional dynamics and alternative stable states in a saline activated sludge microbial community over 9 years.</title>
        <authorList>
            <person name="Wang Y."/>
            <person name="Ye J."/>
            <person name="Ju F."/>
            <person name="Liu L."/>
            <person name="Boyd J.A."/>
            <person name="Deng Y."/>
            <person name="Parks D.H."/>
            <person name="Jiang X."/>
            <person name="Yin X."/>
            <person name="Woodcroft B.J."/>
            <person name="Tyson G.W."/>
            <person name="Hugenholtz P."/>
            <person name="Polz M.F."/>
            <person name="Zhang T."/>
        </authorList>
    </citation>
    <scope>NUCLEOTIDE SEQUENCE</scope>
    <source>
        <strain evidence="2">HKST-UBA01</strain>
    </source>
</reference>
<organism evidence="2 3">
    <name type="scientific">Eiseniibacteriota bacterium</name>
    <dbReference type="NCBI Taxonomy" id="2212470"/>
    <lineage>
        <taxon>Bacteria</taxon>
        <taxon>Candidatus Eiseniibacteriota</taxon>
    </lineage>
</organism>
<dbReference type="AlphaFoldDB" id="A0A956M042"/>
<feature type="transmembrane region" description="Helical" evidence="1">
    <location>
        <begin position="227"/>
        <end position="247"/>
    </location>
</feature>
<feature type="transmembrane region" description="Helical" evidence="1">
    <location>
        <begin position="346"/>
        <end position="367"/>
    </location>
</feature>
<sequence>MSTVSLHPARSPLAALLLVGVVYVLAALLIEHHGLWIIDNQIKFLQVEQILATHGRSYAMPWPGSALDPELRFQPMIFPFFAVRDHTLYPAYTPIFPLLSAIPFATFGFGGLSLLPLLGGLLSAWGAARLARICALSASAQSLSAVLAGLLTPLWFYSEVYWEHTLAVAACLWGVGFVLQFLQAGSWKRLASGGALCATGIYLRDDLYVFCAALALMTFLRTPRSRLRTAAVLGAAMIGALLPLWFFQAWAIGQPFGFHIGVHVFDFPGLGQHFAERPAVIYRLFVRCASNPWLSIVLLAPFLVGFLLRPRLSTEAFRWTIPGVALWSLAGFLFVMRGYFEAESPILHMIQVNTLFAVSPILVCAFWRNQEDASLLSSFVWPLTLIYVVVYSLVSPLDATEGVHWGNRLVLVLYPLFAVMAAEQITHWTPRAGKASAFGTGVLIITAVASLLGQAYSVWLLDRKQTVTKQLNEMVAARPERAILTDLWWVPLEIYSVFPERPIFRVRSQDQINELLAILKQAGYEACLLVTGPGRPTSLPPVAIFEDETTHCRMVKLIRIDLGS</sequence>
<evidence type="ECO:0000313" key="2">
    <source>
        <dbReference type="EMBL" id="MCA9728794.1"/>
    </source>
</evidence>
<dbReference type="EMBL" id="JAGQHR010000478">
    <property type="protein sequence ID" value="MCA9728794.1"/>
    <property type="molecule type" value="Genomic_DNA"/>
</dbReference>
<feature type="transmembrane region" description="Helical" evidence="1">
    <location>
        <begin position="437"/>
        <end position="461"/>
    </location>
</feature>
<protein>
    <submittedName>
        <fullName evidence="2">Uncharacterized protein</fullName>
    </submittedName>
</protein>
<dbReference type="Proteomes" id="UP000697710">
    <property type="component" value="Unassembled WGS sequence"/>
</dbReference>
<name>A0A956M042_UNCEI</name>
<feature type="transmembrane region" description="Helical" evidence="1">
    <location>
        <begin position="95"/>
        <end position="118"/>
    </location>
</feature>
<feature type="transmembrane region" description="Helical" evidence="1">
    <location>
        <begin position="161"/>
        <end position="182"/>
    </location>
</feature>
<keyword evidence="1" id="KW-0472">Membrane</keyword>
<reference evidence="2" key="1">
    <citation type="submission" date="2020-04" db="EMBL/GenBank/DDBJ databases">
        <authorList>
            <person name="Zhang T."/>
        </authorList>
    </citation>
    <scope>NUCLEOTIDE SEQUENCE</scope>
    <source>
        <strain evidence="2">HKST-UBA01</strain>
    </source>
</reference>
<feature type="transmembrane region" description="Helical" evidence="1">
    <location>
        <begin position="12"/>
        <end position="30"/>
    </location>
</feature>
<feature type="transmembrane region" description="Helical" evidence="1">
    <location>
        <begin position="374"/>
        <end position="393"/>
    </location>
</feature>
<proteinExistence type="predicted"/>
<keyword evidence="1" id="KW-0812">Transmembrane</keyword>
<feature type="transmembrane region" description="Helical" evidence="1">
    <location>
        <begin position="130"/>
        <end position="155"/>
    </location>
</feature>